<dbReference type="RefSeq" id="WP_165798278.1">
    <property type="nucleotide sequence ID" value="NZ_CAXPGX010000124.1"/>
</dbReference>
<protein>
    <submittedName>
        <fullName evidence="4">Bacterial SH3 domain protein</fullName>
    </submittedName>
    <submittedName>
        <fullName evidence="3">Uncharacterized protein YraI</fullName>
    </submittedName>
</protein>
<evidence type="ECO:0000259" key="2">
    <source>
        <dbReference type="PROSITE" id="PS51781"/>
    </source>
</evidence>
<sequence length="203" mass="20824">MIRMIPTLAAAGALTALGLPAFAQATANATVDLNIRAGAGPAYEVVGMIPQGEPVEVAGCLDPATWCEVTHDGVTGWASGGYLTAIVETTPVVIYENADAAGITTVTYDPTLPDGTVTLNGAVIAADPSAEGTSLEITDGAITYLNDNPIDPIYLDGEVVLGAGLPETVVLTPIPDSMLAYANINGQQVVVEPDTRRVAYIAR</sequence>
<evidence type="ECO:0000313" key="3">
    <source>
        <dbReference type="EMBL" id="PSK87788.1"/>
    </source>
</evidence>
<evidence type="ECO:0000313" key="6">
    <source>
        <dbReference type="Proteomes" id="UP000240624"/>
    </source>
</evidence>
<dbReference type="Proteomes" id="UP000240624">
    <property type="component" value="Unassembled WGS sequence"/>
</dbReference>
<dbReference type="Gene3D" id="2.30.30.40">
    <property type="entry name" value="SH3 Domains"/>
    <property type="match status" value="1"/>
</dbReference>
<dbReference type="InterPro" id="IPR009642">
    <property type="entry name" value="DUF1236"/>
</dbReference>
<dbReference type="AlphaFoldDB" id="A0A1X6YZU7"/>
<dbReference type="Pfam" id="PF06823">
    <property type="entry name" value="DUF1236"/>
    <property type="match status" value="1"/>
</dbReference>
<evidence type="ECO:0000313" key="4">
    <source>
        <dbReference type="EMBL" id="SLN34378.1"/>
    </source>
</evidence>
<proteinExistence type="predicted"/>
<keyword evidence="1" id="KW-0732">Signal</keyword>
<dbReference type="EMBL" id="FWFY01000003">
    <property type="protein sequence ID" value="SLN34378.1"/>
    <property type="molecule type" value="Genomic_DNA"/>
</dbReference>
<evidence type="ECO:0000313" key="5">
    <source>
        <dbReference type="Proteomes" id="UP000193495"/>
    </source>
</evidence>
<keyword evidence="6" id="KW-1185">Reference proteome</keyword>
<accession>A0A1X6YZU7</accession>
<name>A0A1X6YZU7_9RHOB</name>
<dbReference type="InterPro" id="IPR003646">
    <property type="entry name" value="SH3-like_bac-type"/>
</dbReference>
<dbReference type="Proteomes" id="UP000193495">
    <property type="component" value="Unassembled WGS sequence"/>
</dbReference>
<reference evidence="4 5" key="1">
    <citation type="submission" date="2017-03" db="EMBL/GenBank/DDBJ databases">
        <authorList>
            <person name="Afonso C.L."/>
            <person name="Miller P.J."/>
            <person name="Scott M.A."/>
            <person name="Spackman E."/>
            <person name="Goraichik I."/>
            <person name="Dimitrov K.M."/>
            <person name="Suarez D.L."/>
            <person name="Swayne D.E."/>
        </authorList>
    </citation>
    <scope>NUCLEOTIDE SEQUENCE [LARGE SCALE GENOMIC DNA]</scope>
    <source>
        <strain evidence="4 5">CECT 8367</strain>
    </source>
</reference>
<dbReference type="EMBL" id="PYGB01000002">
    <property type="protein sequence ID" value="PSK87788.1"/>
    <property type="molecule type" value="Genomic_DNA"/>
</dbReference>
<feature type="signal peptide" evidence="1">
    <location>
        <begin position="1"/>
        <end position="25"/>
    </location>
</feature>
<dbReference type="Pfam" id="PF08239">
    <property type="entry name" value="SH3_3"/>
    <property type="match status" value="1"/>
</dbReference>
<feature type="chain" id="PRO_5044568203" evidence="1">
    <location>
        <begin position="26"/>
        <end position="203"/>
    </location>
</feature>
<gene>
    <name evidence="3" type="ORF">CLV79_102277</name>
    <name evidence="4" type="ORF">LOS8367_01359</name>
</gene>
<organism evidence="4 5">
    <name type="scientific">Limimaricola soesokkakensis</name>
    <dbReference type="NCBI Taxonomy" id="1343159"/>
    <lineage>
        <taxon>Bacteria</taxon>
        <taxon>Pseudomonadati</taxon>
        <taxon>Pseudomonadota</taxon>
        <taxon>Alphaproteobacteria</taxon>
        <taxon>Rhodobacterales</taxon>
        <taxon>Paracoccaceae</taxon>
        <taxon>Limimaricola</taxon>
    </lineage>
</organism>
<reference evidence="3 6" key="2">
    <citation type="submission" date="2018-03" db="EMBL/GenBank/DDBJ databases">
        <title>Genomic Encyclopedia of Archaeal and Bacterial Type Strains, Phase II (KMG-II): from individual species to whole genera.</title>
        <authorList>
            <person name="Goeker M."/>
        </authorList>
    </citation>
    <scope>NUCLEOTIDE SEQUENCE [LARGE SCALE GENOMIC DNA]</scope>
    <source>
        <strain evidence="3 6">DSM 29956</strain>
    </source>
</reference>
<dbReference type="PROSITE" id="PS51781">
    <property type="entry name" value="SH3B"/>
    <property type="match status" value="1"/>
</dbReference>
<evidence type="ECO:0000256" key="1">
    <source>
        <dbReference type="SAM" id="SignalP"/>
    </source>
</evidence>
<feature type="domain" description="SH3b" evidence="2">
    <location>
        <begin position="24"/>
        <end position="87"/>
    </location>
</feature>